<dbReference type="SUPFAM" id="SSF53474">
    <property type="entry name" value="alpha/beta-Hydrolases"/>
    <property type="match status" value="1"/>
</dbReference>
<proteinExistence type="predicted"/>
<feature type="compositionally biased region" description="Low complexity" evidence="1">
    <location>
        <begin position="583"/>
        <end position="598"/>
    </location>
</feature>
<dbReference type="Pfam" id="PF05686">
    <property type="entry name" value="Glyco_transf_90"/>
    <property type="match status" value="1"/>
</dbReference>
<comment type="caution">
    <text evidence="4">The sequence shown here is derived from an EMBL/GenBank/DDBJ whole genome shotgun (WGS) entry which is preliminary data.</text>
</comment>
<organism evidence="4 5">
    <name type="scientific">Meristemomyces frigidus</name>
    <dbReference type="NCBI Taxonomy" id="1508187"/>
    <lineage>
        <taxon>Eukaryota</taxon>
        <taxon>Fungi</taxon>
        <taxon>Dikarya</taxon>
        <taxon>Ascomycota</taxon>
        <taxon>Pezizomycotina</taxon>
        <taxon>Dothideomycetes</taxon>
        <taxon>Dothideomycetidae</taxon>
        <taxon>Mycosphaerellales</taxon>
        <taxon>Teratosphaeriaceae</taxon>
        <taxon>Meristemomyces</taxon>
    </lineage>
</organism>
<dbReference type="SMART" id="SM00672">
    <property type="entry name" value="CAP10"/>
    <property type="match status" value="1"/>
</dbReference>
<dbReference type="AlphaFoldDB" id="A0AAN7TBZ4"/>
<feature type="region of interest" description="Disordered" evidence="1">
    <location>
        <begin position="581"/>
        <end position="607"/>
    </location>
</feature>
<feature type="transmembrane region" description="Helical" evidence="2">
    <location>
        <begin position="12"/>
        <end position="34"/>
    </location>
</feature>
<evidence type="ECO:0000256" key="1">
    <source>
        <dbReference type="SAM" id="MobiDB-lite"/>
    </source>
</evidence>
<dbReference type="Proteomes" id="UP001310890">
    <property type="component" value="Unassembled WGS sequence"/>
</dbReference>
<keyword evidence="2" id="KW-0812">Transmembrane</keyword>
<feature type="domain" description="Glycosyl transferase CAP10" evidence="3">
    <location>
        <begin position="849"/>
        <end position="1154"/>
    </location>
</feature>
<keyword evidence="2" id="KW-0472">Membrane</keyword>
<accession>A0AAN7TBZ4</accession>
<protein>
    <recommendedName>
        <fullName evidence="3">Glycosyl transferase CAP10 domain-containing protein</fullName>
    </recommendedName>
</protein>
<sequence length="1167" mass="132951">MLNNTYPQYISIRFIILFLHLVAPLSTVYTLLLLRRSFFANLFTGPIFTTLLQKWCLAETLFFVTFLWYRGYLQHDAIHPPLRSKEERKALFEKVRSEIHDPARFLKGWFRGAEVESIGREDLKEFMSWAFWEGRDEASDEEELEELTAHVEKMVGKGKFKEGRGTAKSLRLTLDPIDMQWRSLVWYAVIVLVDTVVHIRLLIYGFSYTATKASSLRIFPPRPLAAVAVGKKSPVEDLSYWRKAHTSKTRMPVVFIHGIGVGLHPYVEWFHELDRSLNAGRPKDNQVGILAIEILQISTRLTEKPVLSRSDFLTQITKILDHEHGYQRFVLVSHSYGSVFSTHMLTDDTMSKRVAGTLLVDPVTMLLHMPDVAYNFTMRKPTTASEWQLWYFASKDPTVAYTLGRHFFWSENILWRDHIADLSERGNRITVSLAGRDLIVDTEAVGAYLMEKKVPDPVVVKTKGGKKKMELEVEGKEKKDVEWKKKAWKGEGVEVLWWDDLDHAQVFDDKRNRGKLVEVTRCFYDNIGHLDFAMALISAPSVNSRFAQLCIASILLLGFFWYIVPPLEAVKELRIPGLHSSQPKTALPSTPPTSSDTKPLPPKPHHPIDHLVARAEEEYAALLAQETTTVEDAARAYRERRGRHPPPHFDLWFTFARNQSALMIEPFFDQIYTDLAPFWGVPAKQTREQANAFVHRISVRNGNVTQRTDIDERVWMGLWQEMVQSIAEWLPDLDMPINVMDESRVVVPWEEVDGYMSKEQASRGLVDEKLLVDTYGSRGVLRELDLAKLGEYKPEFQGMGPYWPLAVVGCPPDSAARKAYIETDFTTPPKLTGGHPEGSYHGYVKNWTLATSPCDNAHLQGIHGTFVEPISIATSKTFFPLFGGSKLPMNNEILLPPAMYWTEDPFYSGGSSHGSTWEMKKPGLIWRGAASGGRNKEENWRRFQRHRFVSMVNSTSVREAETTGAGPPNFVLPAYNPYDLASTPSDNMGGTFADWVGTWSDAAVVHLLCFPDPNPPYCSYTDPYFKVAKSIPMAEQYSYKYLPDIDGNSFSGRYRAFLFSTSVPIKATIYREWHDSRLVPWKHFVPMHNEFSDVYGIMEYFFGNAKEGLGGHDAVGRGIAEGGKAWAEKVLRKEDMMVYVLRLLLEYARVCDDDRDVMGWRGGQGVG</sequence>
<dbReference type="EMBL" id="JAVRRL010000057">
    <property type="protein sequence ID" value="KAK5109847.1"/>
    <property type="molecule type" value="Genomic_DNA"/>
</dbReference>
<dbReference type="PANTHER" id="PTHR37471">
    <property type="entry name" value="UNNAMED PRODUCT"/>
    <property type="match status" value="1"/>
</dbReference>
<evidence type="ECO:0000256" key="2">
    <source>
        <dbReference type="SAM" id="Phobius"/>
    </source>
</evidence>
<evidence type="ECO:0000313" key="5">
    <source>
        <dbReference type="Proteomes" id="UP001310890"/>
    </source>
</evidence>
<keyword evidence="2" id="KW-1133">Transmembrane helix</keyword>
<dbReference type="InterPro" id="IPR029058">
    <property type="entry name" value="AB_hydrolase_fold"/>
</dbReference>
<dbReference type="Gene3D" id="3.40.50.1820">
    <property type="entry name" value="alpha/beta hydrolase"/>
    <property type="match status" value="1"/>
</dbReference>
<evidence type="ECO:0000259" key="3">
    <source>
        <dbReference type="SMART" id="SM00672"/>
    </source>
</evidence>
<name>A0AAN7TBZ4_9PEZI</name>
<reference evidence="4" key="1">
    <citation type="submission" date="2023-08" db="EMBL/GenBank/DDBJ databases">
        <title>Black Yeasts Isolated from many extreme environments.</title>
        <authorList>
            <person name="Coleine C."/>
            <person name="Stajich J.E."/>
            <person name="Selbmann L."/>
        </authorList>
    </citation>
    <scope>NUCLEOTIDE SEQUENCE</scope>
    <source>
        <strain evidence="4">CCFEE 5401</strain>
    </source>
</reference>
<dbReference type="PANTHER" id="PTHR37471:SF1">
    <property type="entry name" value="AB HYDROLASE-1 DOMAIN-CONTAINING PROTEIN"/>
    <property type="match status" value="1"/>
</dbReference>
<evidence type="ECO:0000313" key="4">
    <source>
        <dbReference type="EMBL" id="KAK5109847.1"/>
    </source>
</evidence>
<dbReference type="InterPro" id="IPR006598">
    <property type="entry name" value="CAP10"/>
</dbReference>
<gene>
    <name evidence="4" type="ORF">LTR62_006454</name>
</gene>